<dbReference type="EMBL" id="JAUJFL010000001">
    <property type="protein sequence ID" value="KAK2615852.1"/>
    <property type="molecule type" value="Genomic_DNA"/>
</dbReference>
<gene>
    <name evidence="9" type="ORF">N8I77_002577</name>
</gene>
<keyword evidence="3 7" id="KW-0812">Transmembrane</keyword>
<dbReference type="Gene3D" id="1.20.1250.20">
    <property type="entry name" value="MFS general substrate transporter like domains"/>
    <property type="match status" value="1"/>
</dbReference>
<feature type="transmembrane region" description="Helical" evidence="7">
    <location>
        <begin position="577"/>
        <end position="597"/>
    </location>
</feature>
<evidence type="ECO:0000256" key="1">
    <source>
        <dbReference type="ARBA" id="ARBA00004141"/>
    </source>
</evidence>
<protein>
    <recommendedName>
        <fullName evidence="8">Major facilitator superfamily (MFS) profile domain-containing protein</fullName>
    </recommendedName>
</protein>
<dbReference type="InterPro" id="IPR020846">
    <property type="entry name" value="MFS_dom"/>
</dbReference>
<feature type="transmembrane region" description="Helical" evidence="7">
    <location>
        <begin position="409"/>
        <end position="429"/>
    </location>
</feature>
<keyword evidence="4 7" id="KW-1133">Transmembrane helix</keyword>
<dbReference type="SUPFAM" id="SSF103473">
    <property type="entry name" value="MFS general substrate transporter"/>
    <property type="match status" value="1"/>
</dbReference>
<dbReference type="FunFam" id="1.20.1250.20:FF:000172">
    <property type="entry name" value="MFS multidrug resistance transporter"/>
    <property type="match status" value="1"/>
</dbReference>
<dbReference type="FunFam" id="1.20.1720.10:FF:000009">
    <property type="entry name" value="MFS multidrug transporter"/>
    <property type="match status" value="1"/>
</dbReference>
<dbReference type="Proteomes" id="UP001265746">
    <property type="component" value="Unassembled WGS sequence"/>
</dbReference>
<proteinExistence type="predicted"/>
<dbReference type="AlphaFoldDB" id="A0AAD9STP0"/>
<keyword evidence="10" id="KW-1185">Reference proteome</keyword>
<accession>A0AAD9STP0</accession>
<evidence type="ECO:0000259" key="8">
    <source>
        <dbReference type="PROSITE" id="PS50850"/>
    </source>
</evidence>
<evidence type="ECO:0000256" key="4">
    <source>
        <dbReference type="ARBA" id="ARBA00022989"/>
    </source>
</evidence>
<sequence>MITDNDRPADRRRFTTLEGWREVGRGVYLAAGSTVSSVAFEPNQVPRYDSEWGRFDDNESIKTRLSRPEEQRRASSLAPSSLRRFSSRSLANPFISPEEVEEEQSFAGSNPQDEIVEAEQRPRSEQPFHIFSKKQKWVVVVIIGVAGLFSGLSSNIYFPSLDAIAQDLRVSLTDVSLTITSYLVIQGISPLFWGPLSDTLGRRPIYIASFSVYILANIILSFSPNFPVLLVARGLQSAGSASTVSIGNGVIQDIATPLERGSFIGFYQAIRNFSIAVGPVIGGVLANFLGFRSIFVFLTILSGLVLIMLLIYLPETLRTIAGNGSLRLSGVYQPLIRRILKEPKYMEDPGEKPEVEKVTLKTFISPLKLLAQKDILALLVSGGMVYTIWSMVVASTTGIFKERFVLNELMLGLAFLPNGFGTIVGSYIAGKLMTRDFIRYEQQYLATHPGAPAPSKSKKSLAPDFPIEHARLGYMPWITLIFVISTAIYGFTVLPTDLLPPQAAHPAWIAIPLFLQFLIAATSNAVFAINTTLVSDLCPGKGASSTAINNLMRCSMAAVGVGVVESMLALVGRAGTFVALAFLVLSMSVLNAVEWYWGMQWRNEREMKKNIEKV</sequence>
<evidence type="ECO:0000313" key="9">
    <source>
        <dbReference type="EMBL" id="KAK2615852.1"/>
    </source>
</evidence>
<keyword evidence="5 7" id="KW-0472">Membrane</keyword>
<name>A0AAD9STP0_PHOAM</name>
<feature type="transmembrane region" description="Helical" evidence="7">
    <location>
        <begin position="294"/>
        <end position="313"/>
    </location>
</feature>
<feature type="transmembrane region" description="Helical" evidence="7">
    <location>
        <begin position="506"/>
        <end position="529"/>
    </location>
</feature>
<reference evidence="9" key="1">
    <citation type="submission" date="2023-06" db="EMBL/GenBank/DDBJ databases">
        <authorList>
            <person name="Noh H."/>
        </authorList>
    </citation>
    <scope>NUCLEOTIDE SEQUENCE</scope>
    <source>
        <strain evidence="9">DUCC20226</strain>
    </source>
</reference>
<evidence type="ECO:0000256" key="3">
    <source>
        <dbReference type="ARBA" id="ARBA00022692"/>
    </source>
</evidence>
<dbReference type="GO" id="GO:0140115">
    <property type="term" value="P:export across plasma membrane"/>
    <property type="evidence" value="ECO:0007669"/>
    <property type="project" value="UniProtKB-ARBA"/>
</dbReference>
<feature type="domain" description="Major facilitator superfamily (MFS) profile" evidence="8">
    <location>
        <begin position="139"/>
        <end position="604"/>
    </location>
</feature>
<dbReference type="Pfam" id="PF07690">
    <property type="entry name" value="MFS_1"/>
    <property type="match status" value="1"/>
</dbReference>
<dbReference type="PANTHER" id="PTHR23502:SF26">
    <property type="entry name" value="MAJOR FACILITATOR SUPERFAMILY (MFS) PROFILE DOMAIN-CONTAINING PROTEIN"/>
    <property type="match status" value="1"/>
</dbReference>
<evidence type="ECO:0000256" key="7">
    <source>
        <dbReference type="SAM" id="Phobius"/>
    </source>
</evidence>
<evidence type="ECO:0000313" key="10">
    <source>
        <dbReference type="Proteomes" id="UP001265746"/>
    </source>
</evidence>
<evidence type="ECO:0000256" key="5">
    <source>
        <dbReference type="ARBA" id="ARBA00023136"/>
    </source>
</evidence>
<dbReference type="InterPro" id="IPR036259">
    <property type="entry name" value="MFS_trans_sf"/>
</dbReference>
<evidence type="ECO:0000256" key="2">
    <source>
        <dbReference type="ARBA" id="ARBA00022448"/>
    </source>
</evidence>
<dbReference type="PANTHER" id="PTHR23502">
    <property type="entry name" value="MAJOR FACILITATOR SUPERFAMILY"/>
    <property type="match status" value="1"/>
</dbReference>
<feature type="transmembrane region" description="Helical" evidence="7">
    <location>
        <begin position="170"/>
        <end position="193"/>
    </location>
</feature>
<dbReference type="InterPro" id="IPR011701">
    <property type="entry name" value="MFS"/>
</dbReference>
<feature type="transmembrane region" description="Helical" evidence="7">
    <location>
        <begin position="205"/>
        <end position="223"/>
    </location>
</feature>
<feature type="transmembrane region" description="Helical" evidence="7">
    <location>
        <begin position="375"/>
        <end position="397"/>
    </location>
</feature>
<feature type="transmembrane region" description="Helical" evidence="7">
    <location>
        <begin position="550"/>
        <end position="571"/>
    </location>
</feature>
<keyword evidence="2" id="KW-0813">Transport</keyword>
<feature type="transmembrane region" description="Helical" evidence="7">
    <location>
        <begin position="474"/>
        <end position="494"/>
    </location>
</feature>
<feature type="transmembrane region" description="Helical" evidence="7">
    <location>
        <begin position="137"/>
        <end position="158"/>
    </location>
</feature>
<organism evidence="9 10">
    <name type="scientific">Phomopsis amygdali</name>
    <name type="common">Fusicoccum amygdali</name>
    <dbReference type="NCBI Taxonomy" id="1214568"/>
    <lineage>
        <taxon>Eukaryota</taxon>
        <taxon>Fungi</taxon>
        <taxon>Dikarya</taxon>
        <taxon>Ascomycota</taxon>
        <taxon>Pezizomycotina</taxon>
        <taxon>Sordariomycetes</taxon>
        <taxon>Sordariomycetidae</taxon>
        <taxon>Diaporthales</taxon>
        <taxon>Diaporthaceae</taxon>
        <taxon>Diaporthe</taxon>
    </lineage>
</organism>
<dbReference type="GO" id="GO:0005886">
    <property type="term" value="C:plasma membrane"/>
    <property type="evidence" value="ECO:0007669"/>
    <property type="project" value="TreeGrafter"/>
</dbReference>
<comment type="caution">
    <text evidence="9">The sequence shown here is derived from an EMBL/GenBank/DDBJ whole genome shotgun (WGS) entry which is preliminary data.</text>
</comment>
<evidence type="ECO:0000256" key="6">
    <source>
        <dbReference type="ARBA" id="ARBA00023180"/>
    </source>
</evidence>
<comment type="subcellular location">
    <subcellularLocation>
        <location evidence="1">Membrane</location>
        <topology evidence="1">Multi-pass membrane protein</topology>
    </subcellularLocation>
</comment>
<dbReference type="PROSITE" id="PS50850">
    <property type="entry name" value="MFS"/>
    <property type="match status" value="1"/>
</dbReference>
<dbReference type="GO" id="GO:0015137">
    <property type="term" value="F:citrate transmembrane transporter activity"/>
    <property type="evidence" value="ECO:0007669"/>
    <property type="project" value="UniProtKB-ARBA"/>
</dbReference>
<keyword evidence="6" id="KW-0325">Glycoprotein</keyword>